<dbReference type="RefSeq" id="XP_010789892.1">
    <property type="nucleotide sequence ID" value="XM_010791590.1"/>
</dbReference>
<evidence type="ECO:0000313" key="4">
    <source>
        <dbReference type="RefSeq" id="XP_010789892.1"/>
    </source>
</evidence>
<dbReference type="PANTHER" id="PTHR23346">
    <property type="entry name" value="TRANSLATIONAL ACTIVATOR GCN1-RELATED"/>
    <property type="match status" value="1"/>
</dbReference>
<dbReference type="KEGG" id="ncc:104963038"/>
<evidence type="ECO:0000256" key="1">
    <source>
        <dbReference type="ARBA" id="ARBA00022737"/>
    </source>
</evidence>
<accession>A0A6I9PP00</accession>
<gene>
    <name evidence="4" type="primary">LOC104963038</name>
</gene>
<keyword evidence="3" id="KW-1185">Reference proteome</keyword>
<dbReference type="GO" id="GO:0034198">
    <property type="term" value="P:cellular response to amino acid starvation"/>
    <property type="evidence" value="ECO:0007669"/>
    <property type="project" value="TreeGrafter"/>
</dbReference>
<dbReference type="OrthoDB" id="8962714at2759"/>
<evidence type="ECO:0000259" key="2">
    <source>
        <dbReference type="Pfam" id="PF24993"/>
    </source>
</evidence>
<dbReference type="GO" id="GO:0006417">
    <property type="term" value="P:regulation of translation"/>
    <property type="evidence" value="ECO:0007669"/>
    <property type="project" value="TreeGrafter"/>
</dbReference>
<organism evidence="3 4">
    <name type="scientific">Notothenia coriiceps</name>
    <name type="common">black rockcod</name>
    <dbReference type="NCBI Taxonomy" id="8208"/>
    <lineage>
        <taxon>Eukaryota</taxon>
        <taxon>Metazoa</taxon>
        <taxon>Chordata</taxon>
        <taxon>Craniata</taxon>
        <taxon>Vertebrata</taxon>
        <taxon>Euteleostomi</taxon>
        <taxon>Actinopterygii</taxon>
        <taxon>Neopterygii</taxon>
        <taxon>Teleostei</taxon>
        <taxon>Neoteleostei</taxon>
        <taxon>Acanthomorphata</taxon>
        <taxon>Eupercaria</taxon>
        <taxon>Perciformes</taxon>
        <taxon>Notothenioidei</taxon>
        <taxon>Nototheniidae</taxon>
        <taxon>Notothenia</taxon>
    </lineage>
</organism>
<reference evidence="4" key="1">
    <citation type="submission" date="2025-08" db="UniProtKB">
        <authorList>
            <consortium name="RefSeq"/>
        </authorList>
    </citation>
    <scope>IDENTIFICATION</scope>
    <source>
        <tissue evidence="4">Muscle</tissue>
    </source>
</reference>
<dbReference type="AlphaFoldDB" id="A0A6I9PP00"/>
<dbReference type="PANTHER" id="PTHR23346:SF7">
    <property type="entry name" value="STALLED RIBOSOME SENSOR GCN1"/>
    <property type="match status" value="1"/>
</dbReference>
<dbReference type="GO" id="GO:0019887">
    <property type="term" value="F:protein kinase regulator activity"/>
    <property type="evidence" value="ECO:0007669"/>
    <property type="project" value="TreeGrafter"/>
</dbReference>
<evidence type="ECO:0000313" key="3">
    <source>
        <dbReference type="Proteomes" id="UP000504611"/>
    </source>
</evidence>
<dbReference type="GO" id="GO:0005829">
    <property type="term" value="C:cytosol"/>
    <property type="evidence" value="ECO:0007669"/>
    <property type="project" value="TreeGrafter"/>
</dbReference>
<sequence>MLGVCLDFCTAQKEKATIEKHKSAVLDLYIKSVLMSKTKPQQHILDRSSSFLRHVSHSEFKDLLLPTLQKTMLRSPENAMQSENSLHCVQTYNKAKRNTLRTTREEQGYWLLKVP</sequence>
<proteinExistence type="predicted"/>
<dbReference type="Pfam" id="PF24993">
    <property type="entry name" value="GNC1_N"/>
    <property type="match status" value="1"/>
</dbReference>
<keyword evidence="1" id="KW-0677">Repeat</keyword>
<dbReference type="InterPro" id="IPR056810">
    <property type="entry name" value="GNC1-like_N"/>
</dbReference>
<dbReference type="GeneID" id="104963038"/>
<feature type="non-terminal residue" evidence="4">
    <location>
        <position position="115"/>
    </location>
</feature>
<feature type="domain" description="Stalled ribosome sensor GCN1-like N-terminal" evidence="2">
    <location>
        <begin position="22"/>
        <end position="81"/>
    </location>
</feature>
<protein>
    <submittedName>
        <fullName evidence="4">Translational activator GCN1-like</fullName>
    </submittedName>
</protein>
<dbReference type="Proteomes" id="UP000504611">
    <property type="component" value="Unplaced"/>
</dbReference>
<name>A0A6I9PP00_9TELE</name>